<dbReference type="OrthoDB" id="9807329at2"/>
<dbReference type="CDD" id="cd07025">
    <property type="entry name" value="Peptidase_S66"/>
    <property type="match status" value="1"/>
</dbReference>
<dbReference type="RefSeq" id="WP_143988057.1">
    <property type="nucleotide sequence ID" value="NZ_CP041692.1"/>
</dbReference>
<evidence type="ECO:0000313" key="9">
    <source>
        <dbReference type="EMBL" id="QDP98113.1"/>
    </source>
</evidence>
<gene>
    <name evidence="9" type="ORF">FOE78_21390</name>
</gene>
<evidence type="ECO:0000256" key="4">
    <source>
        <dbReference type="ARBA" id="ARBA00022801"/>
    </source>
</evidence>
<dbReference type="InterPro" id="IPR003507">
    <property type="entry name" value="S66_fam"/>
</dbReference>
<dbReference type="KEGG" id="mik:FOE78_21390"/>
<dbReference type="Proteomes" id="UP000319263">
    <property type="component" value="Chromosome"/>
</dbReference>
<dbReference type="PANTHER" id="PTHR30237:SF2">
    <property type="entry name" value="MUREIN TETRAPEPTIDE CARBOXYPEPTIDASE"/>
    <property type="match status" value="1"/>
</dbReference>
<dbReference type="SUPFAM" id="SSF141986">
    <property type="entry name" value="LD-carboxypeptidase A C-terminal domain-like"/>
    <property type="match status" value="1"/>
</dbReference>
<dbReference type="Gene3D" id="3.50.30.60">
    <property type="entry name" value="LD-carboxypeptidase A C-terminal domain-like"/>
    <property type="match status" value="1"/>
</dbReference>
<sequence>MALVAPSGPMPPARIERGIAQLTGWGFDVHPGKHLFDHHRVLPYLAGNDEDRASDLLTAWTDPEVAAIWCARGGYGAQRMVDLLDFDALRAAGPKHFIGFSDITALHTRLGRELGQITVHGPVGTGTQLTDPPSAQSLRKLIFGRPQPGQPLITGAPLVAGRAEGRLIGGNLALIANDQGVEPAPAEPAVVILEDVGEEAYRLDRMLTQLRRSGWFAHVTGVVLGEFTEADDPTLVEAVLAERLTDLRIPILWRAPFGHADRNLALPLGALVRLDAESGELTLI</sequence>
<dbReference type="Pfam" id="PF17676">
    <property type="entry name" value="Peptidase_S66C"/>
    <property type="match status" value="1"/>
</dbReference>
<feature type="domain" description="LD-carboxypeptidase N-terminal" evidence="7">
    <location>
        <begin position="2"/>
        <end position="121"/>
    </location>
</feature>
<dbReference type="GO" id="GO:0006508">
    <property type="term" value="P:proteolysis"/>
    <property type="evidence" value="ECO:0007669"/>
    <property type="project" value="UniProtKB-KW"/>
</dbReference>
<feature type="domain" description="LD-carboxypeptidase C-terminal" evidence="8">
    <location>
        <begin position="164"/>
        <end position="274"/>
    </location>
</feature>
<organism evidence="9 10">
    <name type="scientific">Microlunatus elymi</name>
    <dbReference type="NCBI Taxonomy" id="2596828"/>
    <lineage>
        <taxon>Bacteria</taxon>
        <taxon>Bacillati</taxon>
        <taxon>Actinomycetota</taxon>
        <taxon>Actinomycetes</taxon>
        <taxon>Propionibacteriales</taxon>
        <taxon>Propionibacteriaceae</taxon>
        <taxon>Microlunatus</taxon>
    </lineage>
</organism>
<dbReference type="InterPro" id="IPR040921">
    <property type="entry name" value="Peptidase_S66C"/>
</dbReference>
<reference evidence="9 10" key="1">
    <citation type="submission" date="2019-07" db="EMBL/GenBank/DDBJ databases">
        <title>Microlunatus dokdonensis sp. nov. isolated from the rhizospheric soil of the wild plant Elymus tsukushiensis.</title>
        <authorList>
            <person name="Ghim S.-Y."/>
            <person name="Hwang Y.-J."/>
            <person name="Son J.-S."/>
            <person name="Shin J.-H."/>
        </authorList>
    </citation>
    <scope>NUCLEOTIDE SEQUENCE [LARGE SCALE GENOMIC DNA]</scope>
    <source>
        <strain evidence="9 10">KUDC0627</strain>
    </source>
</reference>
<comment type="similarity">
    <text evidence="1">Belongs to the peptidase S66 family.</text>
</comment>
<name>A0A516Q3U6_9ACTN</name>
<feature type="active site" description="Charge relay system" evidence="6">
    <location>
        <position position="259"/>
    </location>
</feature>
<dbReference type="InterPro" id="IPR027478">
    <property type="entry name" value="LdcA_N"/>
</dbReference>
<keyword evidence="10" id="KW-1185">Reference proteome</keyword>
<dbReference type="GO" id="GO:0004180">
    <property type="term" value="F:carboxypeptidase activity"/>
    <property type="evidence" value="ECO:0007669"/>
    <property type="project" value="UniProtKB-KW"/>
</dbReference>
<dbReference type="Pfam" id="PF02016">
    <property type="entry name" value="Peptidase_S66"/>
    <property type="match status" value="1"/>
</dbReference>
<evidence type="ECO:0000256" key="5">
    <source>
        <dbReference type="ARBA" id="ARBA00022825"/>
    </source>
</evidence>
<keyword evidence="5" id="KW-0720">Serine protease</keyword>
<dbReference type="InterPro" id="IPR027461">
    <property type="entry name" value="Carboxypeptidase_A_C_sf"/>
</dbReference>
<dbReference type="SUPFAM" id="SSF52317">
    <property type="entry name" value="Class I glutamine amidotransferase-like"/>
    <property type="match status" value="1"/>
</dbReference>
<evidence type="ECO:0000256" key="2">
    <source>
        <dbReference type="ARBA" id="ARBA00022645"/>
    </source>
</evidence>
<evidence type="ECO:0000256" key="6">
    <source>
        <dbReference type="PIRSR" id="PIRSR028757-1"/>
    </source>
</evidence>
<evidence type="ECO:0000256" key="3">
    <source>
        <dbReference type="ARBA" id="ARBA00022670"/>
    </source>
</evidence>
<dbReference type="EMBL" id="CP041692">
    <property type="protein sequence ID" value="QDP98113.1"/>
    <property type="molecule type" value="Genomic_DNA"/>
</dbReference>
<dbReference type="Gene3D" id="3.40.50.10740">
    <property type="entry name" value="Class I glutamine amidotransferase-like"/>
    <property type="match status" value="1"/>
</dbReference>
<evidence type="ECO:0000313" key="10">
    <source>
        <dbReference type="Proteomes" id="UP000319263"/>
    </source>
</evidence>
<dbReference type="PANTHER" id="PTHR30237">
    <property type="entry name" value="MURAMOYLTETRAPEPTIDE CARBOXYPEPTIDASE"/>
    <property type="match status" value="1"/>
</dbReference>
<dbReference type="AlphaFoldDB" id="A0A516Q3U6"/>
<feature type="active site" description="Nucleophile" evidence="6">
    <location>
        <position position="101"/>
    </location>
</feature>
<dbReference type="PIRSF" id="PIRSF028757">
    <property type="entry name" value="LD-carboxypeptidase"/>
    <property type="match status" value="1"/>
</dbReference>
<evidence type="ECO:0000256" key="1">
    <source>
        <dbReference type="ARBA" id="ARBA00010233"/>
    </source>
</evidence>
<keyword evidence="2 9" id="KW-0121">Carboxypeptidase</keyword>
<dbReference type="InterPro" id="IPR040449">
    <property type="entry name" value="Peptidase_S66_N"/>
</dbReference>
<dbReference type="InterPro" id="IPR029062">
    <property type="entry name" value="Class_I_gatase-like"/>
</dbReference>
<evidence type="ECO:0000259" key="8">
    <source>
        <dbReference type="Pfam" id="PF17676"/>
    </source>
</evidence>
<feature type="active site" description="Charge relay system" evidence="6">
    <location>
        <position position="194"/>
    </location>
</feature>
<keyword evidence="4" id="KW-0378">Hydrolase</keyword>
<keyword evidence="3" id="KW-0645">Protease</keyword>
<proteinExistence type="inferred from homology"/>
<evidence type="ECO:0000259" key="7">
    <source>
        <dbReference type="Pfam" id="PF02016"/>
    </source>
</evidence>
<protein>
    <submittedName>
        <fullName evidence="9">LD-carboxypeptidase</fullName>
    </submittedName>
</protein>
<dbReference type="GO" id="GO:0008236">
    <property type="term" value="F:serine-type peptidase activity"/>
    <property type="evidence" value="ECO:0007669"/>
    <property type="project" value="UniProtKB-KW"/>
</dbReference>
<accession>A0A516Q3U6</accession>